<dbReference type="GO" id="GO:0009279">
    <property type="term" value="C:cell outer membrane"/>
    <property type="evidence" value="ECO:0007669"/>
    <property type="project" value="UniProtKB-SubCell"/>
</dbReference>
<dbReference type="AlphaFoldDB" id="A0A1G7XLP9"/>
<comment type="subcellular location">
    <subcellularLocation>
        <location evidence="1 7">Cell outer membrane</location>
        <topology evidence="1 7">Multi-pass membrane protein</topology>
    </subcellularLocation>
</comment>
<dbReference type="InterPro" id="IPR018247">
    <property type="entry name" value="EF_Hand_1_Ca_BS"/>
</dbReference>
<evidence type="ECO:0000313" key="11">
    <source>
        <dbReference type="Proteomes" id="UP000198779"/>
    </source>
</evidence>
<dbReference type="SUPFAM" id="SSF56935">
    <property type="entry name" value="Porins"/>
    <property type="match status" value="1"/>
</dbReference>
<dbReference type="InterPro" id="IPR023997">
    <property type="entry name" value="TonB-dep_OMP_SusC/RagA_CS"/>
</dbReference>
<sequence>MKILKSVIMTIALLLSTTLSAQNITSVHGTLSDDMGPLMGATVCEIDATGRIIESALTDLNGNFTMKVRNTKDKIRFSYVGLETVTMPINKTTYVLKMKSKTKLKEVTVTSKRRMQGNTLPIPQREISYATQTISMKEFEGLGITSVDEALQGRIAGLDIVGNSGNLGSGSTMRLRGASSISTLTDANPLIVVDGNIREVNLDNFDMAGANDEKFAELLNINPEDIASITVLKDAAATAVYGSQGGNGVIELTTKRGVRGAPKVTYSLKLTGTYQPQGYALLNGDDYTMMLKEAYFNPRQNDNASNKYAIPEINYVDDPSILADWRQYRANTDWRDAVTQWGLRQNHYATITGGGEKASFRIGAGYDHETGTIIQQKMNRFSTRVNLDYNVSQRIRVSTNFSLTYSKYDDNSDDLLAIALKKMPNMSIYQIDPVTGKETDKYYNMPQSGTYIGSEVFKNDQRNYVNPVASAYLAKKQRRVYDMNPELILNYQLLGLDDEHWQLNWRSSVYMNISNHYNDSFYPQELVTKRWEDKVNTSASSSSKSVSFNTKQTLTLIPAFANKDHSVMMMGRFELTSGSSSSQSTDGYGLPSTNGVIVSPSAGGIINGMSSGYSQWRSMYYTFSAHYAYKGRYVADFTVRADGTTKFGPGNRWGYFPSVSLKWIVSDEPWMQKLKPTLSMLAIRPSWGRVGNQPGQNYLFTSKYGSADRYLDMAAMKPLNIRLTDLKWQLVSSYNFGIDLGFMDGRLNLTIEGYQSTTSDMLMGSFRIPSNTGFATVPYHNNGKMRNTGWEFHINTNRMIKAGKFSMDMNANFGNNRNEILEMDEYILENKNSKYGYNNGETLRRVQLHNPFGAIYGFKYKGVYQYNYLTIKNHVQDMVEAGATKDDIQAWWREWSGSGKTAPVAVGADGNLILEGNNVPKRMMYDYRSDNTGHDGAFPGFNGGDAIYDDLNHDGQINALDITYLGSSLPKLTGGFGFSFNYGQWRLSTQFTYRVGNKIINKARLQAEAMTGNDNQSQAVNYRWRQEGDVTPIPRAMYGGNSNYNTLISDRFVEDGSYLRMSYAQLNYSINKKNLTWIGLNRLSFYASVNNPFVLTKYSGVDPDIAFGGEDPAIDNMQTPRSRSYTLGITVDF</sequence>
<dbReference type="InterPro" id="IPR037066">
    <property type="entry name" value="Plug_dom_sf"/>
</dbReference>
<dbReference type="Gene3D" id="2.40.170.20">
    <property type="entry name" value="TonB-dependent receptor, beta-barrel domain"/>
    <property type="match status" value="1"/>
</dbReference>
<feature type="signal peptide" evidence="8">
    <location>
        <begin position="1"/>
        <end position="21"/>
    </location>
</feature>
<evidence type="ECO:0000259" key="9">
    <source>
        <dbReference type="Pfam" id="PF07715"/>
    </source>
</evidence>
<keyword evidence="8" id="KW-0732">Signal</keyword>
<dbReference type="InterPro" id="IPR008969">
    <property type="entry name" value="CarboxyPept-like_regulatory"/>
</dbReference>
<evidence type="ECO:0000256" key="1">
    <source>
        <dbReference type="ARBA" id="ARBA00004571"/>
    </source>
</evidence>
<proteinExistence type="inferred from homology"/>
<evidence type="ECO:0000256" key="2">
    <source>
        <dbReference type="ARBA" id="ARBA00022448"/>
    </source>
</evidence>
<evidence type="ECO:0000313" key="10">
    <source>
        <dbReference type="EMBL" id="SDG85179.1"/>
    </source>
</evidence>
<protein>
    <submittedName>
        <fullName evidence="10">TonB-linked outer membrane protein, SusC/RagA family</fullName>
    </submittedName>
</protein>
<dbReference type="InterPro" id="IPR039426">
    <property type="entry name" value="TonB-dep_rcpt-like"/>
</dbReference>
<evidence type="ECO:0000256" key="5">
    <source>
        <dbReference type="ARBA" id="ARBA00023136"/>
    </source>
</evidence>
<dbReference type="InterPro" id="IPR036942">
    <property type="entry name" value="Beta-barrel_TonB_sf"/>
</dbReference>
<dbReference type="RefSeq" id="WP_091818073.1">
    <property type="nucleotide sequence ID" value="NZ_FNCQ01000011.1"/>
</dbReference>
<feature type="domain" description="TonB-dependent receptor plug" evidence="9">
    <location>
        <begin position="124"/>
        <end position="249"/>
    </location>
</feature>
<dbReference type="PROSITE" id="PS00018">
    <property type="entry name" value="EF_HAND_1"/>
    <property type="match status" value="1"/>
</dbReference>
<feature type="chain" id="PRO_5011449587" evidence="8">
    <location>
        <begin position="22"/>
        <end position="1133"/>
    </location>
</feature>
<keyword evidence="4 7" id="KW-0812">Transmembrane</keyword>
<dbReference type="Proteomes" id="UP000198779">
    <property type="component" value="Unassembled WGS sequence"/>
</dbReference>
<name>A0A1G7XLP9_9BACT</name>
<dbReference type="NCBIfam" id="TIGR04056">
    <property type="entry name" value="OMP_RagA_SusC"/>
    <property type="match status" value="1"/>
</dbReference>
<dbReference type="PROSITE" id="PS52016">
    <property type="entry name" value="TONB_DEPENDENT_REC_3"/>
    <property type="match status" value="1"/>
</dbReference>
<organism evidence="10 11">
    <name type="scientific">Prevotella communis</name>
    <dbReference type="NCBI Taxonomy" id="2913614"/>
    <lineage>
        <taxon>Bacteria</taxon>
        <taxon>Pseudomonadati</taxon>
        <taxon>Bacteroidota</taxon>
        <taxon>Bacteroidia</taxon>
        <taxon>Bacteroidales</taxon>
        <taxon>Prevotellaceae</taxon>
        <taxon>Prevotella</taxon>
    </lineage>
</organism>
<dbReference type="InterPro" id="IPR023996">
    <property type="entry name" value="TonB-dep_OMP_SusC/RagA"/>
</dbReference>
<keyword evidence="3 7" id="KW-1134">Transmembrane beta strand</keyword>
<keyword evidence="11" id="KW-1185">Reference proteome</keyword>
<dbReference type="InterPro" id="IPR012910">
    <property type="entry name" value="Plug_dom"/>
</dbReference>
<evidence type="ECO:0000256" key="8">
    <source>
        <dbReference type="SAM" id="SignalP"/>
    </source>
</evidence>
<evidence type="ECO:0000256" key="6">
    <source>
        <dbReference type="ARBA" id="ARBA00023237"/>
    </source>
</evidence>
<reference evidence="11" key="1">
    <citation type="submission" date="2016-10" db="EMBL/GenBank/DDBJ databases">
        <authorList>
            <person name="Varghese N."/>
            <person name="Submissions S."/>
        </authorList>
    </citation>
    <scope>NUCLEOTIDE SEQUENCE [LARGE SCALE GENOMIC DNA]</scope>
    <source>
        <strain evidence="11">BP1-148</strain>
    </source>
</reference>
<dbReference type="SUPFAM" id="SSF49464">
    <property type="entry name" value="Carboxypeptidase regulatory domain-like"/>
    <property type="match status" value="1"/>
</dbReference>
<gene>
    <name evidence="10" type="ORF">SAMN04487901_1117</name>
</gene>
<evidence type="ECO:0000256" key="7">
    <source>
        <dbReference type="PROSITE-ProRule" id="PRU01360"/>
    </source>
</evidence>
<comment type="similarity">
    <text evidence="7">Belongs to the TonB-dependent receptor family.</text>
</comment>
<dbReference type="EMBL" id="FNCQ01000011">
    <property type="protein sequence ID" value="SDG85179.1"/>
    <property type="molecule type" value="Genomic_DNA"/>
</dbReference>
<dbReference type="NCBIfam" id="TIGR04057">
    <property type="entry name" value="SusC_RagA_signa"/>
    <property type="match status" value="1"/>
</dbReference>
<dbReference type="Pfam" id="PF07715">
    <property type="entry name" value="Plug"/>
    <property type="match status" value="1"/>
</dbReference>
<keyword evidence="5 7" id="KW-0472">Membrane</keyword>
<accession>A0A1G7XLP9</accession>
<evidence type="ECO:0000256" key="4">
    <source>
        <dbReference type="ARBA" id="ARBA00022692"/>
    </source>
</evidence>
<keyword evidence="6 7" id="KW-0998">Cell outer membrane</keyword>
<evidence type="ECO:0000256" key="3">
    <source>
        <dbReference type="ARBA" id="ARBA00022452"/>
    </source>
</evidence>
<keyword evidence="2 7" id="KW-0813">Transport</keyword>
<dbReference type="Gene3D" id="2.170.130.10">
    <property type="entry name" value="TonB-dependent receptor, plug domain"/>
    <property type="match status" value="1"/>
</dbReference>
<dbReference type="STRING" id="645274.SAMN04487901_1117"/>